<evidence type="ECO:0000313" key="3">
    <source>
        <dbReference type="EMBL" id="MEA5256671.1"/>
    </source>
</evidence>
<dbReference type="Proteomes" id="UP001304671">
    <property type="component" value="Unassembled WGS sequence"/>
</dbReference>
<name>A0ABU5QJL5_9BACT</name>
<dbReference type="EMBL" id="JAYFUL010000002">
    <property type="protein sequence ID" value="MEA5256671.1"/>
    <property type="molecule type" value="Genomic_DNA"/>
</dbReference>
<feature type="domain" description="Abortive infection protein-like C-terminal" evidence="2">
    <location>
        <begin position="167"/>
        <end position="236"/>
    </location>
</feature>
<feature type="transmembrane region" description="Helical" evidence="1">
    <location>
        <begin position="220"/>
        <end position="240"/>
    </location>
</feature>
<evidence type="ECO:0000256" key="1">
    <source>
        <dbReference type="SAM" id="Phobius"/>
    </source>
</evidence>
<accession>A0ABU5QJL5</accession>
<reference evidence="3 4" key="1">
    <citation type="submission" date="2023-12" db="EMBL/GenBank/DDBJ databases">
        <title>Novel species of the genus Arcicella isolated from rivers.</title>
        <authorList>
            <person name="Lu H."/>
        </authorList>
    </citation>
    <scope>NUCLEOTIDE SEQUENCE [LARGE SCALE GENOMIC DNA]</scope>
    <source>
        <strain evidence="3 4">LMG 21963</strain>
    </source>
</reference>
<gene>
    <name evidence="3" type="ORF">VB264_02675</name>
</gene>
<keyword evidence="1" id="KW-0472">Membrane</keyword>
<dbReference type="RefSeq" id="WP_323246522.1">
    <property type="nucleotide sequence ID" value="NZ_JAYFUL010000002.1"/>
</dbReference>
<organism evidence="3 4">
    <name type="scientific">Arcicella aquatica</name>
    <dbReference type="NCBI Taxonomy" id="217141"/>
    <lineage>
        <taxon>Bacteria</taxon>
        <taxon>Pseudomonadati</taxon>
        <taxon>Bacteroidota</taxon>
        <taxon>Cytophagia</taxon>
        <taxon>Cytophagales</taxon>
        <taxon>Flectobacillaceae</taxon>
        <taxon>Arcicella</taxon>
    </lineage>
</organism>
<dbReference type="Pfam" id="PF14355">
    <property type="entry name" value="Abi_C"/>
    <property type="match status" value="1"/>
</dbReference>
<evidence type="ECO:0000259" key="2">
    <source>
        <dbReference type="Pfam" id="PF14355"/>
    </source>
</evidence>
<comment type="caution">
    <text evidence="3">The sequence shown here is derived from an EMBL/GenBank/DDBJ whole genome shotgun (WGS) entry which is preliminary data.</text>
</comment>
<keyword evidence="4" id="KW-1185">Reference proteome</keyword>
<protein>
    <submittedName>
        <fullName evidence="3">Abortive infection family protein</fullName>
    </submittedName>
</protein>
<sequence>MEDLISPKYQMKLIKEVSEAIWKEFGGYVQVKYYISKWHETNSEARGYSNYWENFRIVENGGEKIDLLATLHSMDGTTLLKIAIDLGVDTPDFIPSIPTFRNEIKSEYKTAYDTFQKAYKQIETDPSIAIGLANSALESIIKEILKDERIASKTTGGETLYKLSSIILKEFNLTDSENPKEIKTIGNSLLAINQAIEKLRSEKTNFHGKTTEDYLIQDSIFAYFVINSVATVGLFLNSYYKTKYPKQQTEQLEELSDDLPF</sequence>
<proteinExistence type="predicted"/>
<keyword evidence="1" id="KW-1133">Transmembrane helix</keyword>
<evidence type="ECO:0000313" key="4">
    <source>
        <dbReference type="Proteomes" id="UP001304671"/>
    </source>
</evidence>
<dbReference type="InterPro" id="IPR026001">
    <property type="entry name" value="Abi-like_C"/>
</dbReference>
<keyword evidence="1" id="KW-0812">Transmembrane</keyword>